<dbReference type="Pfam" id="PF09084">
    <property type="entry name" value="NMT1"/>
    <property type="match status" value="1"/>
</dbReference>
<keyword evidence="3" id="KW-1185">Reference proteome</keyword>
<dbReference type="PANTHER" id="PTHR31528">
    <property type="entry name" value="4-AMINO-5-HYDROXYMETHYL-2-METHYLPYRIMIDINE PHOSPHATE SYNTHASE THI11-RELATED"/>
    <property type="match status" value="1"/>
</dbReference>
<organism evidence="2 3">
    <name type="scientific">Candidatus Endonucleibacter bathymodioli</name>
    <dbReference type="NCBI Taxonomy" id="539814"/>
    <lineage>
        <taxon>Bacteria</taxon>
        <taxon>Pseudomonadati</taxon>
        <taxon>Pseudomonadota</taxon>
        <taxon>Gammaproteobacteria</taxon>
        <taxon>Oceanospirillales</taxon>
        <taxon>Endozoicomonadaceae</taxon>
        <taxon>Candidatus Endonucleibacter</taxon>
    </lineage>
</organism>
<dbReference type="SUPFAM" id="SSF53850">
    <property type="entry name" value="Periplasmic binding protein-like II"/>
    <property type="match status" value="1"/>
</dbReference>
<feature type="domain" description="SsuA/THI5-like" evidence="1">
    <location>
        <begin position="46"/>
        <end position="257"/>
    </location>
</feature>
<evidence type="ECO:0000313" key="2">
    <source>
        <dbReference type="EMBL" id="MDP0589628.1"/>
    </source>
</evidence>
<dbReference type="InterPro" id="IPR015168">
    <property type="entry name" value="SsuA/THI5"/>
</dbReference>
<proteinExistence type="predicted"/>
<protein>
    <submittedName>
        <fullName evidence="2">ABC transporter substrate-binding protein</fullName>
    </submittedName>
</protein>
<evidence type="ECO:0000259" key="1">
    <source>
        <dbReference type="Pfam" id="PF09084"/>
    </source>
</evidence>
<dbReference type="PANTHER" id="PTHR31528:SF3">
    <property type="entry name" value="THIAMINE BIOSYNTHESIS PROTEIN HI_0357-RELATED"/>
    <property type="match status" value="1"/>
</dbReference>
<dbReference type="EMBL" id="JASXSV010000017">
    <property type="protein sequence ID" value="MDP0589628.1"/>
    <property type="molecule type" value="Genomic_DNA"/>
</dbReference>
<dbReference type="AlphaFoldDB" id="A0AA90NMP1"/>
<dbReference type="Proteomes" id="UP001178148">
    <property type="component" value="Unassembled WGS sequence"/>
</dbReference>
<dbReference type="Gene3D" id="3.40.190.10">
    <property type="entry name" value="Periplasmic binding protein-like II"/>
    <property type="match status" value="2"/>
</dbReference>
<sequence>MTKRSSLIVASLFLFFVSVQVKSHRDIQEEKTEIKKITLMLDWFVNPNHGPIIIAQQKGYFQKERLEVKIQEPTDPTLPPKLVATGDVDIAVYYQPGLTQGVDRGLAVAWAGTLIDCVLDGVMVLDAGPIKSLASLKGKTIGVSFNSAESAKLDTMFNPYGFSAKNIKMINVGWNLSSSLMTGQVDAIMGVCRNFELNVLKSHGSKGRIFCFEENGIPAYDQMIFIVNRKKYDKKVIRGFLRSVEAGVKDITSHPEESWNVFVGSNPKQLDNDLNKRAWIDTIPYFARSPQSRNDDRYEGYAQFLYKHALIKKILKADDLMVSLD</sequence>
<name>A0AA90NMP1_9GAMM</name>
<accession>A0AA90NMP1</accession>
<gene>
    <name evidence="2" type="ORF">QS748_10735</name>
</gene>
<reference evidence="2 3" key="1">
    <citation type="journal article" date="2023" name="bioRxiv">
        <title>An intranuclear bacterial parasite of deep-sea mussels expresses apoptosis inhibitors acquired from its host.</title>
        <authorList>
            <person name="Gonzalez Porras M.A."/>
            <person name="Assie A."/>
            <person name="Tietjen M."/>
            <person name="Violette M."/>
            <person name="Kleiner M."/>
            <person name="Gruber-Vodicka H."/>
            <person name="Dubilier N."/>
            <person name="Leisch N."/>
        </authorList>
    </citation>
    <scope>NUCLEOTIDE SEQUENCE [LARGE SCALE GENOMIC DNA]</scope>
    <source>
        <strain evidence="2">IAP13</strain>
    </source>
</reference>
<comment type="caution">
    <text evidence="2">The sequence shown here is derived from an EMBL/GenBank/DDBJ whole genome shotgun (WGS) entry which is preliminary data.</text>
</comment>
<dbReference type="InterPro" id="IPR027939">
    <property type="entry name" value="NMT1/THI5"/>
</dbReference>
<dbReference type="GO" id="GO:0009228">
    <property type="term" value="P:thiamine biosynthetic process"/>
    <property type="evidence" value="ECO:0007669"/>
    <property type="project" value="InterPro"/>
</dbReference>
<evidence type="ECO:0000313" key="3">
    <source>
        <dbReference type="Proteomes" id="UP001178148"/>
    </source>
</evidence>